<dbReference type="EMBL" id="CP023067">
    <property type="protein sequence ID" value="ASY62882.1"/>
    <property type="molecule type" value="Genomic_DNA"/>
</dbReference>
<organism evidence="1 2">
    <name type="scientific">Sinorhizobium sojae CCBAU 05684</name>
    <dbReference type="NCBI Taxonomy" id="716928"/>
    <lineage>
        <taxon>Bacteria</taxon>
        <taxon>Pseudomonadati</taxon>
        <taxon>Pseudomonadota</taxon>
        <taxon>Alphaproteobacteria</taxon>
        <taxon>Hyphomicrobiales</taxon>
        <taxon>Rhizobiaceae</taxon>
        <taxon>Sinorhizobium/Ensifer group</taxon>
        <taxon>Sinorhizobium</taxon>
    </lineage>
</organism>
<accession>A0A249PAU3</accession>
<keyword evidence="2" id="KW-1185">Reference proteome</keyword>
<evidence type="ECO:0000313" key="2">
    <source>
        <dbReference type="Proteomes" id="UP000217211"/>
    </source>
</evidence>
<dbReference type="AlphaFoldDB" id="A0A249PAU3"/>
<gene>
    <name evidence="1" type="ORF">SJ05684_c14340</name>
</gene>
<protein>
    <submittedName>
        <fullName evidence="1">Uncharacterized protein</fullName>
    </submittedName>
</protein>
<dbReference type="KEGG" id="esj:SJ05684_c14340"/>
<sequence>MHVEAQTLVPRNIGFSGGIFAQLLDLHRRNRIRLEKPV</sequence>
<dbReference type="Proteomes" id="UP000217211">
    <property type="component" value="Chromosome"/>
</dbReference>
<evidence type="ECO:0000313" key="1">
    <source>
        <dbReference type="EMBL" id="ASY62882.1"/>
    </source>
</evidence>
<proteinExistence type="predicted"/>
<name>A0A249PAU3_9HYPH</name>
<reference evidence="1 2" key="1">
    <citation type="submission" date="2017-08" db="EMBL/GenBank/DDBJ databases">
        <title>Multipartite genome sequences of Sinorhizobium species nodulating soybeans.</title>
        <authorList>
            <person name="Tian C.F."/>
        </authorList>
    </citation>
    <scope>NUCLEOTIDE SEQUENCE [LARGE SCALE GENOMIC DNA]</scope>
    <source>
        <strain evidence="1 2">CCBAU 05684</strain>
    </source>
</reference>